<evidence type="ECO:0000313" key="2">
    <source>
        <dbReference type="EMBL" id="MPN50144.1"/>
    </source>
</evidence>
<sequence length="79" mass="9008">MRPEKTIKKDPASKYAELGISEDWVPVIQKAGYNLVDDLKEVNPQKLHQDICGINKKYKLELASPSVNDVAEWIQRLNS</sequence>
<reference evidence="2" key="1">
    <citation type="submission" date="2019-08" db="EMBL/GenBank/DDBJ databases">
        <authorList>
            <person name="Kucharzyk K."/>
            <person name="Murdoch R.W."/>
            <person name="Higgins S."/>
            <person name="Loffler F."/>
        </authorList>
    </citation>
    <scope>NUCLEOTIDE SEQUENCE</scope>
</reference>
<comment type="caution">
    <text evidence="2">The sequence shown here is derived from an EMBL/GenBank/DDBJ whole genome shotgun (WGS) entry which is preliminary data.</text>
</comment>
<name>A0A645IP75_9ZZZZ</name>
<proteinExistence type="predicted"/>
<dbReference type="AlphaFoldDB" id="A0A645IP75"/>
<gene>
    <name evidence="2" type="ORF">SDC9_197770</name>
</gene>
<feature type="domain" description="DUF4332" evidence="1">
    <location>
        <begin position="17"/>
        <end position="76"/>
    </location>
</feature>
<organism evidence="2">
    <name type="scientific">bioreactor metagenome</name>
    <dbReference type="NCBI Taxonomy" id="1076179"/>
    <lineage>
        <taxon>unclassified sequences</taxon>
        <taxon>metagenomes</taxon>
        <taxon>ecological metagenomes</taxon>
    </lineage>
</organism>
<dbReference type="EMBL" id="VSSQ01114034">
    <property type="protein sequence ID" value="MPN50144.1"/>
    <property type="molecule type" value="Genomic_DNA"/>
</dbReference>
<protein>
    <recommendedName>
        <fullName evidence="1">DUF4332 domain-containing protein</fullName>
    </recommendedName>
</protein>
<accession>A0A645IP75</accession>
<dbReference type="Pfam" id="PF14229">
    <property type="entry name" value="DUF4332"/>
    <property type="match status" value="1"/>
</dbReference>
<evidence type="ECO:0000259" key="1">
    <source>
        <dbReference type="Pfam" id="PF14229"/>
    </source>
</evidence>
<dbReference type="InterPro" id="IPR025567">
    <property type="entry name" value="DUF4332"/>
</dbReference>